<keyword evidence="5" id="KW-1185">Reference proteome</keyword>
<evidence type="ECO:0000313" key="5">
    <source>
        <dbReference type="Proteomes" id="UP000194161"/>
    </source>
</evidence>
<evidence type="ECO:0000259" key="3">
    <source>
        <dbReference type="PROSITE" id="PS51186"/>
    </source>
</evidence>
<dbReference type="RefSeq" id="WP_086079112.1">
    <property type="nucleotide sequence ID" value="NZ_CP021111.1"/>
</dbReference>
<name>A0A1W6ZDK5_9BORD</name>
<keyword evidence="2" id="KW-0012">Acyltransferase</keyword>
<evidence type="ECO:0000256" key="2">
    <source>
        <dbReference type="ARBA" id="ARBA00023315"/>
    </source>
</evidence>
<dbReference type="InterPro" id="IPR000182">
    <property type="entry name" value="GNAT_dom"/>
</dbReference>
<evidence type="ECO:0000313" key="4">
    <source>
        <dbReference type="EMBL" id="ARP95345.1"/>
    </source>
</evidence>
<dbReference type="InterPro" id="IPR051016">
    <property type="entry name" value="Diverse_Substrate_AcTransf"/>
</dbReference>
<keyword evidence="1 4" id="KW-0808">Transferase</keyword>
<dbReference type="InterPro" id="IPR016181">
    <property type="entry name" value="Acyl_CoA_acyltransferase"/>
</dbReference>
<dbReference type="OrthoDB" id="9799601at2"/>
<feature type="domain" description="N-acetyltransferase" evidence="3">
    <location>
        <begin position="5"/>
        <end position="160"/>
    </location>
</feature>
<dbReference type="KEGG" id="bgm:CAL15_13695"/>
<dbReference type="Pfam" id="PF00583">
    <property type="entry name" value="Acetyltransf_1"/>
    <property type="match status" value="1"/>
</dbReference>
<protein>
    <submittedName>
        <fullName evidence="4">GNAT family N-acetyltransferase</fullName>
    </submittedName>
</protein>
<dbReference type="PANTHER" id="PTHR10545">
    <property type="entry name" value="DIAMINE N-ACETYLTRANSFERASE"/>
    <property type="match status" value="1"/>
</dbReference>
<evidence type="ECO:0000256" key="1">
    <source>
        <dbReference type="ARBA" id="ARBA00022679"/>
    </source>
</evidence>
<proteinExistence type="predicted"/>
<dbReference type="EMBL" id="CP021111">
    <property type="protein sequence ID" value="ARP95345.1"/>
    <property type="molecule type" value="Genomic_DNA"/>
</dbReference>
<reference evidence="4 5" key="1">
    <citation type="submission" date="2017-05" db="EMBL/GenBank/DDBJ databases">
        <title>Complete and WGS of Bordetella genogroups.</title>
        <authorList>
            <person name="Spilker T."/>
            <person name="LiPuma J."/>
        </authorList>
    </citation>
    <scope>NUCLEOTIDE SEQUENCE [LARGE SCALE GENOMIC DNA]</scope>
    <source>
        <strain evidence="4 5">AU7206</strain>
    </source>
</reference>
<dbReference type="Gene3D" id="3.40.630.30">
    <property type="match status" value="1"/>
</dbReference>
<accession>A0A1W6ZDK5</accession>
<dbReference type="AlphaFoldDB" id="A0A1W6ZDK5"/>
<gene>
    <name evidence="4" type="ORF">CAL15_13695</name>
</gene>
<dbReference type="Proteomes" id="UP000194161">
    <property type="component" value="Chromosome"/>
</dbReference>
<dbReference type="STRING" id="463040.CAL15_13695"/>
<dbReference type="SUPFAM" id="SSF55729">
    <property type="entry name" value="Acyl-CoA N-acyltransferases (Nat)"/>
    <property type="match status" value="1"/>
</dbReference>
<sequence length="161" mass="17691">MLEIIDVDFNDPAHARAVVGLLDEYARGDMGSGEPLPEAARRDLPSALAARPWAHALLARVDGEPAGLAVYFEGFSTFACKPLLNLHDFMVSERYRGLGIAQALLWALEQAALRLGCCKLTLEVLEGNLPARALYRKMGYEAYTLQDGNGRAEFWQKKLAA</sequence>
<dbReference type="PROSITE" id="PS51186">
    <property type="entry name" value="GNAT"/>
    <property type="match status" value="1"/>
</dbReference>
<dbReference type="CDD" id="cd04301">
    <property type="entry name" value="NAT_SF"/>
    <property type="match status" value="1"/>
</dbReference>
<dbReference type="PANTHER" id="PTHR10545:SF29">
    <property type="entry name" value="GH14572P-RELATED"/>
    <property type="match status" value="1"/>
</dbReference>
<organism evidence="4 5">
    <name type="scientific">Bordetella genomosp. 13</name>
    <dbReference type="NCBI Taxonomy" id="463040"/>
    <lineage>
        <taxon>Bacteria</taxon>
        <taxon>Pseudomonadati</taxon>
        <taxon>Pseudomonadota</taxon>
        <taxon>Betaproteobacteria</taxon>
        <taxon>Burkholderiales</taxon>
        <taxon>Alcaligenaceae</taxon>
        <taxon>Bordetella</taxon>
    </lineage>
</organism>
<dbReference type="GO" id="GO:0008080">
    <property type="term" value="F:N-acetyltransferase activity"/>
    <property type="evidence" value="ECO:0007669"/>
    <property type="project" value="TreeGrafter"/>
</dbReference>